<name>A0A8J8TB95_HALGN</name>
<gene>
    <name evidence="2" type="ORF">FGO68_gene8974</name>
</gene>
<dbReference type="Proteomes" id="UP000785679">
    <property type="component" value="Unassembled WGS sequence"/>
</dbReference>
<accession>A0A8J8TB95</accession>
<evidence type="ECO:0000313" key="3">
    <source>
        <dbReference type="Proteomes" id="UP000785679"/>
    </source>
</evidence>
<dbReference type="SUPFAM" id="SSF51126">
    <property type="entry name" value="Pectin lyase-like"/>
    <property type="match status" value="3"/>
</dbReference>
<dbReference type="InterPro" id="IPR011050">
    <property type="entry name" value="Pectin_lyase_fold/virulence"/>
</dbReference>
<sequence length="1617" mass="181696">MVVLQNVAGLAFNRCTIQDQHYAEKGAFIDMSQQSSVKIYNSVIKDLSSGRAGAILVNVESNLEIVNSTFSHICSLDSGVIQVSESSNLKIDGSQFINNQATQHGVFKISERSDFEIKSTKFLGNRAQLRNSVGQIFEVHEYGLFQNVLFSENEAWIDIESKKFLQKGALLEIVASSAKIVFKQCTFQDNLAQLGTPNLLLNTASNIKIENSTFKNSPNLKNEGQIQGGFIYIISQTSLIILNTAFSFGKAIQGGAIYIQGSTSMSIFGSVFTQNQANLLGGGIYAESFQQISISGKTRFIKNKAIGQSKGDAIFAANSIDGNLSIADSEFITTSPSNFIFSEFLNSVAISSSNLTAGKQDQQLASNSAGLHLKDISSTLIESASLSGLIGTSTSGGGALVLEQSDIERNNSALIKRCIFNESSSLNHGGGMAILNVQSVEISESNFTNSRAEKSGGAIYYSCHADYQPCRVNITSSNFKGNRARSEGGAIKWTHFEPISMPQNQFINNSATLYGDDIAGIARYLVQIDKSQLSLKNYKNLDTQPEGYQSGGKIALYLAVVDKYDQFVKSDTESKLMVKPTTLNLSGYTSVLESGSEYHIQNGFFIIDDLVLIAAPNSTQVLQLQTNGINLELPDNHVSYSNGERRMNASQILELQLQMRGCIPGEQLLQNGRCQSCPEGKYLLNTPTTPTLCKQCQSQVSICLGGAEVFPLPGYWRSSYYSDTFYQCQYQKACVGKDIFKNEYTGSCALGYEGVLCADCSPYYSKFYSSSVCSKCPSIGLNVFLILLTSVFFIVSLVIIVRSNLRAVNQEKNYLPVFFRIMLNHIQILSLTASFDLEWPQELQTFFKGIQPLSDASSQLLSIDCFLNTEWGKPLLHGQRLFAARSILLAFIPIILIAGSCTVWWVIYKCKYRDQMEEEGQEGSIRRIQGDLQTGKESVIESQIHREKIKEKSGEITGKLISTIIVVLFIIHPTLTREMFRIFNCNPIEGISRLYYDLETVCYSGNHLVISFWVAFPSIFIYSIGIPTLGLIVLYRNRKRLNEISIKQRYGFLFNGYKTGFAQYWEVIIIYWKVIIIFIQIFLVQRGKITQALVTLIFLITYIGLLKLLEPYQRPYLTYLEILSLTTSAVSVYIGVFFISKTNQMVEGTSGVSGVSLTLFLIILASHAIFFGYWIFCFFNEIRATLRKKYPRIYTAIFLCCKKENYEIEKEIDDFNQKLQPFIQKISELKIYFDERLKMYQRGQIPKEDMELREQVIKFIQFKKQVEQNAQFKNQNSQQQFQRVHDIVRAKTFSRTSFNQSPVKSQTQQKMMLSLKQGLNRKLALSPDLIRRTTLRKKADQTIDMDIDILDLRPSGFDANRTAMPLSEVDRSIIDIDSSIVEENTSMMDESIFSQNEMSMQKLQMFFPTNYRLNKMQQRINRGPSASIVSIQPSIAVGSQMVIDELALTGREFDNQNSEEDLQETLQQTARQKKVKKQTSKPLSIKSTFFKKKLYGSIANSQVEGLSEANFGNQSIVAASDQDSSQVPQDERNFLPSIEETKDRKLELFELTASQIENGELDDDGKVVRVLLKQRSERKAKQKAVTQRGFITKDRLMKKASFSLNESQIIDQLNADE</sequence>
<dbReference type="PANTHER" id="PTHR11319:SF35">
    <property type="entry name" value="OUTER MEMBRANE PROTEIN PMPC-RELATED"/>
    <property type="match status" value="1"/>
</dbReference>
<feature type="transmembrane region" description="Helical" evidence="1">
    <location>
        <begin position="779"/>
        <end position="801"/>
    </location>
</feature>
<feature type="transmembrane region" description="Helical" evidence="1">
    <location>
        <begin position="1064"/>
        <end position="1083"/>
    </location>
</feature>
<feature type="transmembrane region" description="Helical" evidence="1">
    <location>
        <begin position="882"/>
        <end position="907"/>
    </location>
</feature>
<keyword evidence="1" id="KW-0812">Transmembrane</keyword>
<dbReference type="PANTHER" id="PTHR11319">
    <property type="entry name" value="G PROTEIN-COUPLED RECEPTOR-RELATED"/>
    <property type="match status" value="1"/>
</dbReference>
<feature type="transmembrane region" description="Helical" evidence="1">
    <location>
        <begin position="1089"/>
        <end position="1109"/>
    </location>
</feature>
<feature type="transmembrane region" description="Helical" evidence="1">
    <location>
        <begin position="1010"/>
        <end position="1035"/>
    </location>
</feature>
<dbReference type="OrthoDB" id="10035969at2759"/>
<evidence type="ECO:0008006" key="4">
    <source>
        <dbReference type="Google" id="ProtNLM"/>
    </source>
</evidence>
<feature type="transmembrane region" description="Helical" evidence="1">
    <location>
        <begin position="956"/>
        <end position="975"/>
    </location>
</feature>
<reference evidence="2" key="1">
    <citation type="submission" date="2019-06" db="EMBL/GenBank/DDBJ databases">
        <authorList>
            <person name="Zheng W."/>
        </authorList>
    </citation>
    <scope>NUCLEOTIDE SEQUENCE</scope>
    <source>
        <strain evidence="2">QDHG01</strain>
    </source>
</reference>
<protein>
    <recommendedName>
        <fullName evidence="4">Transmembrane protein</fullName>
    </recommendedName>
</protein>
<keyword evidence="3" id="KW-1185">Reference proteome</keyword>
<evidence type="ECO:0000313" key="2">
    <source>
        <dbReference type="EMBL" id="TNV88143.1"/>
    </source>
</evidence>
<organism evidence="2 3">
    <name type="scientific">Halteria grandinella</name>
    <dbReference type="NCBI Taxonomy" id="5974"/>
    <lineage>
        <taxon>Eukaryota</taxon>
        <taxon>Sar</taxon>
        <taxon>Alveolata</taxon>
        <taxon>Ciliophora</taxon>
        <taxon>Intramacronucleata</taxon>
        <taxon>Spirotrichea</taxon>
        <taxon>Stichotrichia</taxon>
        <taxon>Sporadotrichida</taxon>
        <taxon>Halteriidae</taxon>
        <taxon>Halteria</taxon>
    </lineage>
</organism>
<evidence type="ECO:0000256" key="1">
    <source>
        <dbReference type="SAM" id="Phobius"/>
    </source>
</evidence>
<keyword evidence="1" id="KW-0472">Membrane</keyword>
<feature type="transmembrane region" description="Helical" evidence="1">
    <location>
        <begin position="813"/>
        <end position="835"/>
    </location>
</feature>
<feature type="transmembrane region" description="Helical" evidence="1">
    <location>
        <begin position="1116"/>
        <end position="1139"/>
    </location>
</feature>
<dbReference type="EMBL" id="RRYP01000062">
    <property type="protein sequence ID" value="TNV88143.1"/>
    <property type="molecule type" value="Genomic_DNA"/>
</dbReference>
<keyword evidence="1" id="KW-1133">Transmembrane helix</keyword>
<proteinExistence type="predicted"/>
<feature type="transmembrane region" description="Helical" evidence="1">
    <location>
        <begin position="1159"/>
        <end position="1179"/>
    </location>
</feature>
<comment type="caution">
    <text evidence="2">The sequence shown here is derived from an EMBL/GenBank/DDBJ whole genome shotgun (WGS) entry which is preliminary data.</text>
</comment>